<feature type="domain" description="DnaB/C C-terminal" evidence="2">
    <location>
        <begin position="299"/>
        <end position="365"/>
    </location>
</feature>
<organism evidence="4 5">
    <name type="scientific">Candidatus Onthovivens merdipullorum</name>
    <dbReference type="NCBI Taxonomy" id="2840889"/>
    <lineage>
        <taxon>Bacteria</taxon>
        <taxon>Bacillati</taxon>
        <taxon>Bacillota</taxon>
        <taxon>Bacilli</taxon>
        <taxon>Bacillales</taxon>
        <taxon>Candidatus Onthovivens</taxon>
    </lineage>
</organism>
<sequence length="399" mass="46309">MENIKANYEIKTRTILLNEYIEFLYTLYLPLIGQKAVFLYEFFNNYYRYGYRNDTLEHLVTLSSLSLQDFLFERNKLEAINLISTYKNNDDNFIIIINPILSPKNFFNNDVLKGLFIENIGKEKALEIMDHYEIDDDTSGYKDISKGITDMFSVNFNIDNLDLGKDKKLISTNKIKMKDNFSDLTLLNFISENSNINIKAITENEINKIHNIGVLFGLNEKIMGEITIDSFKYLNKIGEKIDLENVSKRAKNEVISSKSYNRRINKKNKVIINSNSPVSEKIKYYQEVSPRDLLKNRQNGAEPVSSDLNIIEYLSNNMDFDYSIINAILDYTLDHTNESLSKNYVEKIAAFLKRKNVRNCLEALEALYPDNYKVKDENKSSNTVDLTKDEIEGSEDLPF</sequence>
<dbReference type="EMBL" id="JADIMY010000060">
    <property type="protein sequence ID" value="MBO8427464.1"/>
    <property type="molecule type" value="Genomic_DNA"/>
</dbReference>
<comment type="similarity">
    <text evidence="1">Belongs to the DnaB/DnaD family.</text>
</comment>
<accession>A0A9D9DGW7</accession>
<evidence type="ECO:0000259" key="3">
    <source>
        <dbReference type="Pfam" id="PF25888"/>
    </source>
</evidence>
<dbReference type="Pfam" id="PF07261">
    <property type="entry name" value="DnaB_2"/>
    <property type="match status" value="1"/>
</dbReference>
<evidence type="ECO:0000313" key="4">
    <source>
        <dbReference type="EMBL" id="MBO8427464.1"/>
    </source>
</evidence>
<evidence type="ECO:0000259" key="2">
    <source>
        <dbReference type="Pfam" id="PF07261"/>
    </source>
</evidence>
<feature type="domain" description="Replicative helicase loading/DNA remodeling protein DnaB N-terminal winged helix" evidence="3">
    <location>
        <begin position="21"/>
        <end position="198"/>
    </location>
</feature>
<reference evidence="4" key="2">
    <citation type="journal article" date="2021" name="PeerJ">
        <title>Extensive microbial diversity within the chicken gut microbiome revealed by metagenomics and culture.</title>
        <authorList>
            <person name="Gilroy R."/>
            <person name="Ravi A."/>
            <person name="Getino M."/>
            <person name="Pursley I."/>
            <person name="Horton D.L."/>
            <person name="Alikhan N.F."/>
            <person name="Baker D."/>
            <person name="Gharbi K."/>
            <person name="Hall N."/>
            <person name="Watson M."/>
            <person name="Adriaenssens E.M."/>
            <person name="Foster-Nyarko E."/>
            <person name="Jarju S."/>
            <person name="Secka A."/>
            <person name="Antonio M."/>
            <person name="Oren A."/>
            <person name="Chaudhuri R.R."/>
            <person name="La Ragione R."/>
            <person name="Hildebrand F."/>
            <person name="Pallen M.J."/>
        </authorList>
    </citation>
    <scope>NUCLEOTIDE SEQUENCE</scope>
    <source>
        <strain evidence="4">11159</strain>
    </source>
</reference>
<dbReference type="Proteomes" id="UP000823613">
    <property type="component" value="Unassembled WGS sequence"/>
</dbReference>
<comment type="caution">
    <text evidence="4">The sequence shown here is derived from an EMBL/GenBank/DDBJ whole genome shotgun (WGS) entry which is preliminary data.</text>
</comment>
<protein>
    <submittedName>
        <fullName evidence="4">DnaD domain protein</fullName>
    </submittedName>
</protein>
<reference evidence="4" key="1">
    <citation type="submission" date="2020-10" db="EMBL/GenBank/DDBJ databases">
        <authorList>
            <person name="Gilroy R."/>
        </authorList>
    </citation>
    <scope>NUCLEOTIDE SEQUENCE</scope>
    <source>
        <strain evidence="4">11159</strain>
    </source>
</reference>
<proteinExistence type="inferred from homology"/>
<name>A0A9D9DGW7_9BACL</name>
<dbReference type="AlphaFoldDB" id="A0A9D9DGW7"/>
<gene>
    <name evidence="4" type="ORF">IAC58_02755</name>
</gene>
<evidence type="ECO:0000256" key="1">
    <source>
        <dbReference type="ARBA" id="ARBA00093462"/>
    </source>
</evidence>
<dbReference type="InterPro" id="IPR058660">
    <property type="entry name" value="WHD_DnaB"/>
</dbReference>
<dbReference type="Pfam" id="PF25888">
    <property type="entry name" value="WHD_DnaB"/>
    <property type="match status" value="1"/>
</dbReference>
<dbReference type="InterPro" id="IPR006343">
    <property type="entry name" value="DnaB/C_C"/>
</dbReference>
<evidence type="ECO:0000313" key="5">
    <source>
        <dbReference type="Proteomes" id="UP000823613"/>
    </source>
</evidence>